<keyword evidence="1" id="KW-0812">Transmembrane</keyword>
<feature type="transmembrane region" description="Helical" evidence="1">
    <location>
        <begin position="302"/>
        <end position="322"/>
    </location>
</feature>
<organism evidence="3 4">
    <name type="scientific">Aspergillus leporis</name>
    <dbReference type="NCBI Taxonomy" id="41062"/>
    <lineage>
        <taxon>Eukaryota</taxon>
        <taxon>Fungi</taxon>
        <taxon>Dikarya</taxon>
        <taxon>Ascomycota</taxon>
        <taxon>Pezizomycotina</taxon>
        <taxon>Eurotiomycetes</taxon>
        <taxon>Eurotiomycetidae</taxon>
        <taxon>Eurotiales</taxon>
        <taxon>Aspergillaceae</taxon>
        <taxon>Aspergillus</taxon>
        <taxon>Aspergillus subgen. Circumdati</taxon>
    </lineage>
</organism>
<dbReference type="Pfam" id="PF00149">
    <property type="entry name" value="Metallophos"/>
    <property type="match status" value="1"/>
</dbReference>
<accession>A0A5N5X746</accession>
<dbReference type="GO" id="GO:0016787">
    <property type="term" value="F:hydrolase activity"/>
    <property type="evidence" value="ECO:0007669"/>
    <property type="project" value="InterPro"/>
</dbReference>
<sequence length="356" mass="40493">MITNILTRPDFRTFRQRQATDLRQMALSPLTMLVWKAYTFLNFVSWELTRPQQWPFIRVVCVADTHSQRCDVPDGDLLIHAGDLSLHGSSLEIQETINWLKSLPHPHKVVVSGNSDRFFDVSSRLEEDKPATTPSVDSASKRAAQHKLGIAIDWGDIHHLQQTSVSLPFRDTSGALRQIRVYGAPQIPVCGGPDNAFQYPVDHNPWADSIPASTDILVTHTPAKFHRDWYQGSPEGCPFLLNELWKVRPLLHVFGHVHTAHGVERVQWDDAQWWLEKYYRNLSQSAQNPGMFALPRFFHPTLWLDAVMILLSGTVTLVRGLVGLHRRERRSTLMVNAACMSEDGSRLVNEPIVVYI</sequence>
<evidence type="ECO:0000313" key="3">
    <source>
        <dbReference type="EMBL" id="KAB8075907.1"/>
    </source>
</evidence>
<evidence type="ECO:0000313" key="4">
    <source>
        <dbReference type="Proteomes" id="UP000326565"/>
    </source>
</evidence>
<evidence type="ECO:0000259" key="2">
    <source>
        <dbReference type="Pfam" id="PF00149"/>
    </source>
</evidence>
<reference evidence="3 4" key="1">
    <citation type="submission" date="2019-04" db="EMBL/GenBank/DDBJ databases">
        <title>Friends and foes A comparative genomics study of 23 Aspergillus species from section Flavi.</title>
        <authorList>
            <consortium name="DOE Joint Genome Institute"/>
            <person name="Kjaerbolling I."/>
            <person name="Vesth T."/>
            <person name="Frisvad J.C."/>
            <person name="Nybo J.L."/>
            <person name="Theobald S."/>
            <person name="Kildgaard S."/>
            <person name="Isbrandt T."/>
            <person name="Kuo A."/>
            <person name="Sato A."/>
            <person name="Lyhne E.K."/>
            <person name="Kogle M.E."/>
            <person name="Wiebenga A."/>
            <person name="Kun R.S."/>
            <person name="Lubbers R.J."/>
            <person name="Makela M.R."/>
            <person name="Barry K."/>
            <person name="Chovatia M."/>
            <person name="Clum A."/>
            <person name="Daum C."/>
            <person name="Haridas S."/>
            <person name="He G."/>
            <person name="LaButti K."/>
            <person name="Lipzen A."/>
            <person name="Mondo S."/>
            <person name="Riley R."/>
            <person name="Salamov A."/>
            <person name="Simmons B.A."/>
            <person name="Magnuson J.K."/>
            <person name="Henrissat B."/>
            <person name="Mortensen U.H."/>
            <person name="Larsen T.O."/>
            <person name="Devries R.P."/>
            <person name="Grigoriev I.V."/>
            <person name="Machida M."/>
            <person name="Baker S.E."/>
            <person name="Andersen M.R."/>
        </authorList>
    </citation>
    <scope>NUCLEOTIDE SEQUENCE [LARGE SCALE GENOMIC DNA]</scope>
    <source>
        <strain evidence="3 4">CBS 151.66</strain>
    </source>
</reference>
<dbReference type="OrthoDB" id="630188at2759"/>
<dbReference type="Gene3D" id="3.60.21.10">
    <property type="match status" value="1"/>
</dbReference>
<dbReference type="PANTHER" id="PTHR12905">
    <property type="entry name" value="METALLOPHOSPHOESTERASE"/>
    <property type="match status" value="1"/>
</dbReference>
<name>A0A5N5X746_9EURO</name>
<keyword evidence="4" id="KW-1185">Reference proteome</keyword>
<evidence type="ECO:0000256" key="1">
    <source>
        <dbReference type="SAM" id="Phobius"/>
    </source>
</evidence>
<keyword evidence="1" id="KW-0472">Membrane</keyword>
<dbReference type="Proteomes" id="UP000326565">
    <property type="component" value="Unassembled WGS sequence"/>
</dbReference>
<dbReference type="InterPro" id="IPR029052">
    <property type="entry name" value="Metallo-depent_PP-like"/>
</dbReference>
<proteinExistence type="predicted"/>
<dbReference type="SUPFAM" id="SSF56300">
    <property type="entry name" value="Metallo-dependent phosphatases"/>
    <property type="match status" value="1"/>
</dbReference>
<gene>
    <name evidence="3" type="ORF">BDV29DRAFT_171231</name>
</gene>
<dbReference type="PANTHER" id="PTHR12905:SF18">
    <property type="entry name" value="ESTER HYDROLASE, PUTATIVE (AFU_ORTHOLOGUE AFUA_4G03130)-RELATED"/>
    <property type="match status" value="1"/>
</dbReference>
<keyword evidence="1" id="KW-1133">Transmembrane helix</keyword>
<dbReference type="EMBL" id="ML732188">
    <property type="protein sequence ID" value="KAB8075907.1"/>
    <property type="molecule type" value="Genomic_DNA"/>
</dbReference>
<dbReference type="InterPro" id="IPR051693">
    <property type="entry name" value="UPF0046_metallophosphoest"/>
</dbReference>
<protein>
    <submittedName>
        <fullName evidence="3">Metallo-dependent phosphatase</fullName>
    </submittedName>
</protein>
<dbReference type="InterPro" id="IPR004843">
    <property type="entry name" value="Calcineurin-like_PHP"/>
</dbReference>
<dbReference type="CDD" id="cd07379">
    <property type="entry name" value="MPP_239FB"/>
    <property type="match status" value="1"/>
</dbReference>
<feature type="domain" description="Calcineurin-like phosphoesterase" evidence="2">
    <location>
        <begin position="73"/>
        <end position="259"/>
    </location>
</feature>
<dbReference type="AlphaFoldDB" id="A0A5N5X746"/>